<dbReference type="Proteomes" id="UP000295757">
    <property type="component" value="Unassembled WGS sequence"/>
</dbReference>
<dbReference type="OrthoDB" id="398761at2"/>
<proteinExistence type="predicted"/>
<dbReference type="RefSeq" id="WP_134110155.1">
    <property type="nucleotide sequence ID" value="NZ_SOCN01000001.1"/>
</dbReference>
<dbReference type="EMBL" id="SOCN01000001">
    <property type="protein sequence ID" value="TDV24160.1"/>
    <property type="molecule type" value="Genomic_DNA"/>
</dbReference>
<dbReference type="InterPro" id="IPR011008">
    <property type="entry name" value="Dimeric_a/b-barrel"/>
</dbReference>
<keyword evidence="2" id="KW-1185">Reference proteome</keyword>
<gene>
    <name evidence="1" type="ORF">BCF59_0108</name>
</gene>
<reference evidence="1 2" key="1">
    <citation type="submission" date="2019-03" db="EMBL/GenBank/DDBJ databases">
        <title>Genomic Encyclopedia of Archaeal and Bacterial Type Strains, Phase II (KMG-II): from individual species to whole genera.</title>
        <authorList>
            <person name="Goeker M."/>
        </authorList>
    </citation>
    <scope>NUCLEOTIDE SEQUENCE [LARGE SCALE GENOMIC DNA]</scope>
    <source>
        <strain evidence="1 2">ATCC 35214</strain>
    </source>
</reference>
<evidence type="ECO:0008006" key="3">
    <source>
        <dbReference type="Google" id="ProtNLM"/>
    </source>
</evidence>
<comment type="caution">
    <text evidence="1">The sequence shown here is derived from an EMBL/GenBank/DDBJ whole genome shotgun (WGS) entry which is preliminary data.</text>
</comment>
<protein>
    <recommendedName>
        <fullName evidence="3">Antibiotic biosynthesis monooxygenase</fullName>
    </recommendedName>
</protein>
<evidence type="ECO:0000313" key="2">
    <source>
        <dbReference type="Proteomes" id="UP000295757"/>
    </source>
</evidence>
<organism evidence="1 2">
    <name type="scientific">Mycoplasmopsis mustelae</name>
    <dbReference type="NCBI Taxonomy" id="171289"/>
    <lineage>
        <taxon>Bacteria</taxon>
        <taxon>Bacillati</taxon>
        <taxon>Mycoplasmatota</taxon>
        <taxon>Mycoplasmoidales</taxon>
        <taxon>Metamycoplasmataceae</taxon>
        <taxon>Mycoplasmopsis</taxon>
    </lineage>
</organism>
<name>A0A4V6Q6B7_9BACT</name>
<dbReference type="AlphaFoldDB" id="A0A4V6Q6B7"/>
<accession>A0A4V6Q6B7</accession>
<evidence type="ECO:0000313" key="1">
    <source>
        <dbReference type="EMBL" id="TDV24160.1"/>
    </source>
</evidence>
<sequence>MIYTKATQYSINPEKLKGFIDYLYIFTQKARMCETNLSFEYGLLSHENIIVVERWTTRSEFENFIKIPGFAKEIETIEKMSKNVKVLYELDLNR</sequence>
<dbReference type="SUPFAM" id="SSF54909">
    <property type="entry name" value="Dimeric alpha+beta barrel"/>
    <property type="match status" value="1"/>
</dbReference>